<reference evidence="1" key="1">
    <citation type="submission" date="2019-08" db="EMBL/GenBank/DDBJ databases">
        <authorList>
            <person name="Kucharzyk K."/>
            <person name="Murdoch R.W."/>
            <person name="Higgins S."/>
            <person name="Loffler F."/>
        </authorList>
    </citation>
    <scope>NUCLEOTIDE SEQUENCE</scope>
</reference>
<comment type="caution">
    <text evidence="1">The sequence shown here is derived from an EMBL/GenBank/DDBJ whole genome shotgun (WGS) entry which is preliminary data.</text>
</comment>
<protein>
    <submittedName>
        <fullName evidence="1">Uncharacterized protein</fullName>
    </submittedName>
</protein>
<organism evidence="1">
    <name type="scientific">bioreactor metagenome</name>
    <dbReference type="NCBI Taxonomy" id="1076179"/>
    <lineage>
        <taxon>unclassified sequences</taxon>
        <taxon>metagenomes</taxon>
        <taxon>ecological metagenomes</taxon>
    </lineage>
</organism>
<name>A0A645HP21_9ZZZZ</name>
<accession>A0A645HP21</accession>
<sequence length="141" mass="15666">MVPFSRSYRVSLFSLQVLIWALSIRIRSTWPLSSSSVIFPFSKAFISAFQATTWWRMELWTMISVPALNAIRAALTKGYCSATAPSEITTPSKPSFSRSRPRMMRAERLAGMSSPLSCSFGRAICPTMTLFAPSLTAWAKG</sequence>
<dbReference type="AlphaFoldDB" id="A0A645HP21"/>
<gene>
    <name evidence="1" type="ORF">SDC9_188236</name>
</gene>
<dbReference type="EMBL" id="VSSQ01097270">
    <property type="protein sequence ID" value="MPN40697.1"/>
    <property type="molecule type" value="Genomic_DNA"/>
</dbReference>
<evidence type="ECO:0000313" key="1">
    <source>
        <dbReference type="EMBL" id="MPN40697.1"/>
    </source>
</evidence>
<proteinExistence type="predicted"/>